<dbReference type="EMBL" id="CM037160">
    <property type="protein sequence ID" value="KAH7839407.1"/>
    <property type="molecule type" value="Genomic_DNA"/>
</dbReference>
<sequence length="134" mass="15679">MRVLSWNIRGLGSRVKKRFLIKIIKDRRPDITFIQESKLEQVELSDYQRFWGNLGVAGVFSKSDGASGGLISMWNTDIFRLEQSIIHKHFILIKGYLFNDFHCVLVNIYAPNDTSSRRRLWEEILLIKQSCHLP</sequence>
<evidence type="ECO:0000313" key="1">
    <source>
        <dbReference type="EMBL" id="KAH7839407.1"/>
    </source>
</evidence>
<name>A0ACB7XFI4_9ERIC</name>
<protein>
    <submittedName>
        <fullName evidence="1">Uncharacterized protein</fullName>
    </submittedName>
</protein>
<accession>A0ACB7XFI4</accession>
<comment type="caution">
    <text evidence="1">The sequence shown here is derived from an EMBL/GenBank/DDBJ whole genome shotgun (WGS) entry which is preliminary data.</text>
</comment>
<dbReference type="Proteomes" id="UP000828048">
    <property type="component" value="Chromosome 10"/>
</dbReference>
<proteinExistence type="predicted"/>
<gene>
    <name evidence="1" type="ORF">Vadar_003744</name>
</gene>
<evidence type="ECO:0000313" key="2">
    <source>
        <dbReference type="Proteomes" id="UP000828048"/>
    </source>
</evidence>
<reference evidence="1 2" key="1">
    <citation type="journal article" date="2021" name="Hortic Res">
        <title>High-quality reference genome and annotation aids understanding of berry development for evergreen blueberry (Vaccinium darrowii).</title>
        <authorList>
            <person name="Yu J."/>
            <person name="Hulse-Kemp A.M."/>
            <person name="Babiker E."/>
            <person name="Staton M."/>
        </authorList>
    </citation>
    <scope>NUCLEOTIDE SEQUENCE [LARGE SCALE GENOMIC DNA]</scope>
    <source>
        <strain evidence="2">cv. NJ 8807/NJ 8810</strain>
        <tissue evidence="1">Young leaf</tissue>
    </source>
</reference>
<keyword evidence="2" id="KW-1185">Reference proteome</keyword>
<organism evidence="1 2">
    <name type="scientific">Vaccinium darrowii</name>
    <dbReference type="NCBI Taxonomy" id="229202"/>
    <lineage>
        <taxon>Eukaryota</taxon>
        <taxon>Viridiplantae</taxon>
        <taxon>Streptophyta</taxon>
        <taxon>Embryophyta</taxon>
        <taxon>Tracheophyta</taxon>
        <taxon>Spermatophyta</taxon>
        <taxon>Magnoliopsida</taxon>
        <taxon>eudicotyledons</taxon>
        <taxon>Gunneridae</taxon>
        <taxon>Pentapetalae</taxon>
        <taxon>asterids</taxon>
        <taxon>Ericales</taxon>
        <taxon>Ericaceae</taxon>
        <taxon>Vaccinioideae</taxon>
        <taxon>Vaccinieae</taxon>
        <taxon>Vaccinium</taxon>
    </lineage>
</organism>